<feature type="region of interest" description="Disordered" evidence="1">
    <location>
        <begin position="119"/>
        <end position="138"/>
    </location>
</feature>
<evidence type="ECO:0000313" key="3">
    <source>
        <dbReference type="Proteomes" id="UP001381693"/>
    </source>
</evidence>
<dbReference type="EMBL" id="JAXCGZ010016528">
    <property type="protein sequence ID" value="KAK7069407.1"/>
    <property type="molecule type" value="Genomic_DNA"/>
</dbReference>
<comment type="caution">
    <text evidence="2">The sequence shown here is derived from an EMBL/GenBank/DDBJ whole genome shotgun (WGS) entry which is preliminary data.</text>
</comment>
<evidence type="ECO:0008006" key="4">
    <source>
        <dbReference type="Google" id="ProtNLM"/>
    </source>
</evidence>
<reference evidence="2 3" key="1">
    <citation type="submission" date="2023-11" db="EMBL/GenBank/DDBJ databases">
        <title>Halocaridina rubra genome assembly.</title>
        <authorList>
            <person name="Smith C."/>
        </authorList>
    </citation>
    <scope>NUCLEOTIDE SEQUENCE [LARGE SCALE GENOMIC DNA]</scope>
    <source>
        <strain evidence="2">EP-1</strain>
        <tissue evidence="2">Whole</tissue>
    </source>
</reference>
<evidence type="ECO:0000313" key="2">
    <source>
        <dbReference type="EMBL" id="KAK7069407.1"/>
    </source>
</evidence>
<accession>A0AAN8WQU2</accession>
<dbReference type="Proteomes" id="UP001381693">
    <property type="component" value="Unassembled WGS sequence"/>
</dbReference>
<name>A0AAN8WQU2_HALRR</name>
<gene>
    <name evidence="2" type="ORF">SK128_028623</name>
</gene>
<proteinExistence type="predicted"/>
<keyword evidence="3" id="KW-1185">Reference proteome</keyword>
<sequence>MDPVETSGAEATPTSTPQVIELVTEETVLYELVSNIRVKTSLHIITSTSTSNVQLTKKSRKTRASKPIAIVYPLSHERKRSPSIENEIQGETKLNSQSAPLDEKENDIYISDLGKISSEEGKLSSAGDSANTTEGSLKDSDKTFLKENTKNYSKENLKDIGFTPEEDIITSKDPCICHRNRVQINSTSNRELENRHYCYCPRRMECANEEGCIMDNKEEYKKETPITDCLEEFLSGLHLVHLADYFKVLGCMCVRDLRLLEVSELEAIQLISRRRLLQHLDSITLHHEAPPADCSLEAWLTWYGLTHISGFLAAIGVHTVGDLGYLREDDLQLLKPVTRRRILTCKAK</sequence>
<protein>
    <recommendedName>
        <fullName evidence="4">SAM domain-containing protein</fullName>
    </recommendedName>
</protein>
<organism evidence="2 3">
    <name type="scientific">Halocaridina rubra</name>
    <name type="common">Hawaiian red shrimp</name>
    <dbReference type="NCBI Taxonomy" id="373956"/>
    <lineage>
        <taxon>Eukaryota</taxon>
        <taxon>Metazoa</taxon>
        <taxon>Ecdysozoa</taxon>
        <taxon>Arthropoda</taxon>
        <taxon>Crustacea</taxon>
        <taxon>Multicrustacea</taxon>
        <taxon>Malacostraca</taxon>
        <taxon>Eumalacostraca</taxon>
        <taxon>Eucarida</taxon>
        <taxon>Decapoda</taxon>
        <taxon>Pleocyemata</taxon>
        <taxon>Caridea</taxon>
        <taxon>Atyoidea</taxon>
        <taxon>Atyidae</taxon>
        <taxon>Halocaridina</taxon>
    </lineage>
</organism>
<evidence type="ECO:0000256" key="1">
    <source>
        <dbReference type="SAM" id="MobiDB-lite"/>
    </source>
</evidence>
<dbReference type="AlphaFoldDB" id="A0AAN8WQU2"/>
<feature type="compositionally biased region" description="Polar residues" evidence="1">
    <location>
        <begin position="126"/>
        <end position="135"/>
    </location>
</feature>